<dbReference type="HOGENOM" id="CLU_046245_1_0_9"/>
<dbReference type="InterPro" id="IPR039498">
    <property type="entry name" value="NTP_transf_5"/>
</dbReference>
<organism evidence="1 2">
    <name type="scientific">Clostridium celatum DSM 1785</name>
    <dbReference type="NCBI Taxonomy" id="545697"/>
    <lineage>
        <taxon>Bacteria</taxon>
        <taxon>Bacillati</taxon>
        <taxon>Bacillota</taxon>
        <taxon>Clostridia</taxon>
        <taxon>Eubacteriales</taxon>
        <taxon>Clostridiaceae</taxon>
        <taxon>Clostridium</taxon>
    </lineage>
</organism>
<protein>
    <recommendedName>
        <fullName evidence="3">Nucleotidyltransferase family protein</fullName>
    </recommendedName>
</protein>
<dbReference type="OrthoDB" id="9773927at2"/>
<evidence type="ECO:0000313" key="1">
    <source>
        <dbReference type="EMBL" id="EKY29814.1"/>
    </source>
</evidence>
<name>L1QP97_9CLOT</name>
<dbReference type="STRING" id="545697.HMPREF0216_00008"/>
<reference evidence="1 2" key="1">
    <citation type="submission" date="2012-05" db="EMBL/GenBank/DDBJ databases">
        <authorList>
            <person name="Weinstock G."/>
            <person name="Sodergren E."/>
            <person name="Lobos E.A."/>
            <person name="Fulton L."/>
            <person name="Fulton R."/>
            <person name="Courtney L."/>
            <person name="Fronick C."/>
            <person name="O'Laughlin M."/>
            <person name="Godfrey J."/>
            <person name="Wilson R.M."/>
            <person name="Miner T."/>
            <person name="Farmer C."/>
            <person name="Delehaunty K."/>
            <person name="Cordes M."/>
            <person name="Minx P."/>
            <person name="Tomlinson C."/>
            <person name="Chen J."/>
            <person name="Wollam A."/>
            <person name="Pepin K.H."/>
            <person name="Bhonagiri V."/>
            <person name="Zhang X."/>
            <person name="Suruliraj S."/>
            <person name="Warren W."/>
            <person name="Mitreva M."/>
            <person name="Mardis E.R."/>
            <person name="Wilson R.K."/>
        </authorList>
    </citation>
    <scope>NUCLEOTIDE SEQUENCE [LARGE SCALE GENOMIC DNA]</scope>
    <source>
        <strain evidence="1 2">DSM 1785</strain>
    </source>
</reference>
<dbReference type="eggNOG" id="COG2244">
    <property type="taxonomic scope" value="Bacteria"/>
</dbReference>
<accession>L1QP97</accession>
<dbReference type="Pfam" id="PF14907">
    <property type="entry name" value="NTP_transf_5"/>
    <property type="match status" value="1"/>
</dbReference>
<evidence type="ECO:0000313" key="2">
    <source>
        <dbReference type="Proteomes" id="UP000010420"/>
    </source>
</evidence>
<keyword evidence="2" id="KW-1185">Reference proteome</keyword>
<dbReference type="PATRIC" id="fig|545697.3.peg.8"/>
<sequence>MALENIYSDTLRFLKYSLGNKKEVLNVVKYGEINEEDYWKKLYDLCEIHKIVPMVYEAVYKLNEFKNISNELQMKWRKRSIAITINQMVKSDAFLKLYKELLEANIDALVVKGIICRSIYPNPDQRISSDEDILIKEEDFKRCEDIFLKFGLVKTTENEDDMVQVYICKKTGLHIELHRQLFSENSYKYNYLEKIFKNVFKNSISVEINGVKVKTFSYDEHLLYLICHSTKHFLASGFGIRQLCDLVMFVNCYGKEINWEYIWINLERLNLMTFVLNLMDIGVKYLGLKNRNIEYPNNVNEYYVKSDELLSDIMYAGIYGTSTSERQHSALMTLGAMENTSKLSKFSSLKAVFPSVDRINNKYVYLRKYPILLPIAWIQRIFEYIKNNHRLKDSVNSTIIIGNKRIELLKEYKLIS</sequence>
<dbReference type="EMBL" id="AMEZ01000001">
    <property type="protein sequence ID" value="EKY29814.1"/>
    <property type="molecule type" value="Genomic_DNA"/>
</dbReference>
<evidence type="ECO:0008006" key="3">
    <source>
        <dbReference type="Google" id="ProtNLM"/>
    </source>
</evidence>
<comment type="caution">
    <text evidence="1">The sequence shown here is derived from an EMBL/GenBank/DDBJ whole genome shotgun (WGS) entry which is preliminary data.</text>
</comment>
<gene>
    <name evidence="1" type="ORF">HMPREF0216_00008</name>
</gene>
<proteinExistence type="predicted"/>
<dbReference type="AlphaFoldDB" id="L1QP97"/>
<dbReference type="Proteomes" id="UP000010420">
    <property type="component" value="Unassembled WGS sequence"/>
</dbReference>